<dbReference type="SUPFAM" id="SSF52317">
    <property type="entry name" value="Class I glutamine amidotransferase-like"/>
    <property type="match status" value="1"/>
</dbReference>
<evidence type="ECO:0000313" key="11">
    <source>
        <dbReference type="EMBL" id="EPF18213.1"/>
    </source>
</evidence>
<sequence>MLFSSLKHKANTSMSDTQLKSTLRIALIGDYNPAVIAHQAIPLALDNAAAVLGVNADYDWLPSPEVTSNEDLVGYDAIWCVPSSPYLNEDAAYLAIRFARENNIPFLGTCAGFQYAVVEYARNVLGWQDAGHAETASEGRLVIGRLSCSLVEVSDVIELKAGSIVGRAYGKTEIEEGYHCNYGVADLFATALANGPLEATGWDKQREIRAVELEGHPFFVATLFQHERNALKGKPSPLVEAWLAAAEK</sequence>
<evidence type="ECO:0000256" key="1">
    <source>
        <dbReference type="ARBA" id="ARBA00005171"/>
    </source>
</evidence>
<evidence type="ECO:0000256" key="4">
    <source>
        <dbReference type="ARBA" id="ARBA00022598"/>
    </source>
</evidence>
<comment type="similarity">
    <text evidence="2">Belongs to the CTP synthase family.</text>
</comment>
<evidence type="ECO:0000256" key="3">
    <source>
        <dbReference type="ARBA" id="ARBA00012291"/>
    </source>
</evidence>
<dbReference type="InterPro" id="IPR029062">
    <property type="entry name" value="Class_I_gatase-like"/>
</dbReference>
<evidence type="ECO:0000256" key="5">
    <source>
        <dbReference type="ARBA" id="ARBA00022741"/>
    </source>
</evidence>
<dbReference type="GO" id="GO:0005524">
    <property type="term" value="F:ATP binding"/>
    <property type="evidence" value="ECO:0007669"/>
    <property type="project" value="UniProtKB-KW"/>
</dbReference>
<dbReference type="PANTHER" id="PTHR11550:SF0">
    <property type="entry name" value="CTP SYNTHASE-RELATED"/>
    <property type="match status" value="1"/>
</dbReference>
<dbReference type="PATRIC" id="fig|566551.4.peg.1498"/>
<accession>S3IWV3</accession>
<reference evidence="11 12" key="1">
    <citation type="submission" date="2013-04" db="EMBL/GenBank/DDBJ databases">
        <authorList>
            <person name="Weinstock G."/>
            <person name="Sodergren E."/>
            <person name="Lobos E.A."/>
            <person name="Fulton L."/>
            <person name="Fulton R."/>
            <person name="Courtney L."/>
            <person name="Fronick C."/>
            <person name="O'Laughlin M."/>
            <person name="Godfrey J."/>
            <person name="Wilson R.M."/>
            <person name="Miner T."/>
            <person name="Farmer C."/>
            <person name="Delehaunty K."/>
            <person name="Cordes M."/>
            <person name="Minx P."/>
            <person name="Tomlinson C."/>
            <person name="Chen J."/>
            <person name="Wollam A."/>
            <person name="Pepin K.H."/>
            <person name="Palsikar V.B."/>
            <person name="Zhang X."/>
            <person name="Suruliraj S."/>
            <person name="Perna N.T."/>
            <person name="Plunkett G."/>
            <person name="Warren W."/>
            <person name="Mitreva M."/>
            <person name="Mardis E.R."/>
            <person name="Wilson R.K."/>
        </authorList>
    </citation>
    <scope>NUCLEOTIDE SEQUENCE [LARGE SCALE GENOMIC DNA]</scope>
    <source>
        <strain evidence="11 12">DSM 4568</strain>
    </source>
</reference>
<dbReference type="UniPathway" id="UPA00159">
    <property type="reaction ID" value="UER00277"/>
</dbReference>
<protein>
    <recommendedName>
        <fullName evidence="3">CTP synthase (glutamine hydrolyzing)</fullName>
        <ecNumber evidence="3">6.3.4.2</ecNumber>
    </recommendedName>
</protein>
<dbReference type="InterPro" id="IPR017926">
    <property type="entry name" value="GATASE"/>
</dbReference>
<evidence type="ECO:0000256" key="8">
    <source>
        <dbReference type="ARBA" id="ARBA00022975"/>
    </source>
</evidence>
<evidence type="ECO:0000256" key="6">
    <source>
        <dbReference type="ARBA" id="ARBA00022840"/>
    </source>
</evidence>
<evidence type="ECO:0000313" key="12">
    <source>
        <dbReference type="Proteomes" id="UP000014585"/>
    </source>
</evidence>
<name>S3IWV3_9ENTR</name>
<keyword evidence="7" id="KW-0315">Glutamine amidotransferase</keyword>
<gene>
    <name evidence="11" type="ORF">HMPREF0201_01624</name>
</gene>
<dbReference type="GO" id="GO:0003883">
    <property type="term" value="F:CTP synthase activity"/>
    <property type="evidence" value="ECO:0007669"/>
    <property type="project" value="UniProtKB-EC"/>
</dbReference>
<dbReference type="InterPro" id="IPR004468">
    <property type="entry name" value="CTP_synthase"/>
</dbReference>
<dbReference type="Pfam" id="PF00117">
    <property type="entry name" value="GATase"/>
    <property type="match status" value="1"/>
</dbReference>
<dbReference type="EMBL" id="ATDT01000009">
    <property type="protein sequence ID" value="EPF18213.1"/>
    <property type="molecule type" value="Genomic_DNA"/>
</dbReference>
<comment type="catalytic activity">
    <reaction evidence="9">
        <text>UTP + L-glutamine + ATP + H2O = CTP + L-glutamate + ADP + phosphate + 2 H(+)</text>
        <dbReference type="Rhea" id="RHEA:26426"/>
        <dbReference type="ChEBI" id="CHEBI:15377"/>
        <dbReference type="ChEBI" id="CHEBI:15378"/>
        <dbReference type="ChEBI" id="CHEBI:29985"/>
        <dbReference type="ChEBI" id="CHEBI:30616"/>
        <dbReference type="ChEBI" id="CHEBI:37563"/>
        <dbReference type="ChEBI" id="CHEBI:43474"/>
        <dbReference type="ChEBI" id="CHEBI:46398"/>
        <dbReference type="ChEBI" id="CHEBI:58359"/>
        <dbReference type="ChEBI" id="CHEBI:456216"/>
        <dbReference type="EC" id="6.3.4.2"/>
    </reaction>
</comment>
<keyword evidence="4" id="KW-0436">Ligase</keyword>
<dbReference type="GO" id="GO:0005829">
    <property type="term" value="C:cytosol"/>
    <property type="evidence" value="ECO:0007669"/>
    <property type="project" value="TreeGrafter"/>
</dbReference>
<dbReference type="NCBIfam" id="NF004836">
    <property type="entry name" value="PRK06186.1"/>
    <property type="match status" value="1"/>
</dbReference>
<dbReference type="Gene3D" id="3.40.50.880">
    <property type="match status" value="1"/>
</dbReference>
<feature type="domain" description="Glutamine amidotransferase" evidence="10">
    <location>
        <begin position="45"/>
        <end position="134"/>
    </location>
</feature>
<evidence type="ECO:0000256" key="7">
    <source>
        <dbReference type="ARBA" id="ARBA00022962"/>
    </source>
</evidence>
<dbReference type="GO" id="GO:0042802">
    <property type="term" value="F:identical protein binding"/>
    <property type="evidence" value="ECO:0007669"/>
    <property type="project" value="TreeGrafter"/>
</dbReference>
<dbReference type="GO" id="GO:0019856">
    <property type="term" value="P:pyrimidine nucleobase biosynthetic process"/>
    <property type="evidence" value="ECO:0007669"/>
    <property type="project" value="TreeGrafter"/>
</dbReference>
<proteinExistence type="inferred from homology"/>
<dbReference type="HOGENOM" id="CLU_081279_0_0_6"/>
<evidence type="ECO:0000256" key="9">
    <source>
        <dbReference type="ARBA" id="ARBA00047781"/>
    </source>
</evidence>
<keyword evidence="6" id="KW-0067">ATP-binding</keyword>
<dbReference type="STRING" id="566551.HMPREF0201_01624"/>
<keyword evidence="5" id="KW-0547">Nucleotide-binding</keyword>
<comment type="pathway">
    <text evidence="1">Pyrimidine metabolism; CTP biosynthesis via de novo pathway; CTP from UDP: step 2/2.</text>
</comment>
<comment type="caution">
    <text evidence="11">The sequence shown here is derived from an EMBL/GenBank/DDBJ whole genome shotgun (WGS) entry which is preliminary data.</text>
</comment>
<organism evidence="11 12">
    <name type="scientific">Cedecea davisae DSM 4568</name>
    <dbReference type="NCBI Taxonomy" id="566551"/>
    <lineage>
        <taxon>Bacteria</taxon>
        <taxon>Pseudomonadati</taxon>
        <taxon>Pseudomonadota</taxon>
        <taxon>Gammaproteobacteria</taxon>
        <taxon>Enterobacterales</taxon>
        <taxon>Enterobacteriaceae</taxon>
        <taxon>Cedecea</taxon>
    </lineage>
</organism>
<evidence type="ECO:0000256" key="2">
    <source>
        <dbReference type="ARBA" id="ARBA00007533"/>
    </source>
</evidence>
<keyword evidence="8" id="KW-0665">Pyrimidine biosynthesis</keyword>
<dbReference type="Proteomes" id="UP000014585">
    <property type="component" value="Unassembled WGS sequence"/>
</dbReference>
<dbReference type="EC" id="6.3.4.2" evidence="3"/>
<dbReference type="AlphaFoldDB" id="S3IWV3"/>
<dbReference type="PANTHER" id="PTHR11550">
    <property type="entry name" value="CTP SYNTHASE"/>
    <property type="match status" value="1"/>
</dbReference>
<dbReference type="GO" id="GO:0044210">
    <property type="term" value="P:'de novo' CTP biosynthetic process"/>
    <property type="evidence" value="ECO:0007669"/>
    <property type="project" value="UniProtKB-UniPathway"/>
</dbReference>
<evidence type="ECO:0000259" key="10">
    <source>
        <dbReference type="Pfam" id="PF00117"/>
    </source>
</evidence>